<name>A0AAI9WX96_9ASCO</name>
<gene>
    <name evidence="3" type="ORF">KGF56_003263</name>
</gene>
<feature type="compositionally biased region" description="Polar residues" evidence="1">
    <location>
        <begin position="46"/>
        <end position="65"/>
    </location>
</feature>
<keyword evidence="2" id="KW-0812">Transmembrane</keyword>
<feature type="region of interest" description="Disordered" evidence="1">
    <location>
        <begin position="1"/>
        <end position="95"/>
    </location>
</feature>
<dbReference type="GeneID" id="73380878"/>
<keyword evidence="4" id="KW-1185">Reference proteome</keyword>
<dbReference type="EMBL" id="JAHUZD010000118">
    <property type="protein sequence ID" value="KAI3403833.1"/>
    <property type="molecule type" value="Genomic_DNA"/>
</dbReference>
<dbReference type="AlphaFoldDB" id="A0AAI9WX96"/>
<protein>
    <submittedName>
        <fullName evidence="3">Uncharacterized protein</fullName>
    </submittedName>
</protein>
<comment type="caution">
    <text evidence="3">The sequence shown here is derived from an EMBL/GenBank/DDBJ whole genome shotgun (WGS) entry which is preliminary data.</text>
</comment>
<feature type="transmembrane region" description="Helical" evidence="2">
    <location>
        <begin position="108"/>
        <end position="129"/>
    </location>
</feature>
<sequence length="174" mass="19694">MEGKGASTSSTTTTTNTSSMTSEHTIENDLPSAETKTNLIDLDIQDPQQARSRSLNNADVSGSNVHTEDEDVEDPSHQTDPNSSSNTETEARKETPEWQKFIIKASTFIGYALTTCLFSKIIYLHYFFVRLSYDDETAMKMLDGVFRAQEKAIDDYHKRKRSYETDDDSPPEYQ</sequence>
<feature type="compositionally biased region" description="Low complexity" evidence="1">
    <location>
        <begin position="7"/>
        <end position="22"/>
    </location>
</feature>
<evidence type="ECO:0000313" key="3">
    <source>
        <dbReference type="EMBL" id="KAI3403833.1"/>
    </source>
</evidence>
<dbReference type="Proteomes" id="UP001202479">
    <property type="component" value="Unassembled WGS sequence"/>
</dbReference>
<keyword evidence="2" id="KW-1133">Transmembrane helix</keyword>
<accession>A0AAI9WX96</accession>
<feature type="compositionally biased region" description="Polar residues" evidence="1">
    <location>
        <begin position="78"/>
        <end position="88"/>
    </location>
</feature>
<dbReference type="RefSeq" id="XP_049179580.1">
    <property type="nucleotide sequence ID" value="XM_049324576.1"/>
</dbReference>
<evidence type="ECO:0000313" key="4">
    <source>
        <dbReference type="Proteomes" id="UP001202479"/>
    </source>
</evidence>
<reference evidence="3" key="1">
    <citation type="journal article" date="2022" name="DNA Res.">
        <title>Genome analysis of five recently described species of the CUG-Ser clade uncovers Candida theae as a new hybrid lineage with pathogenic potential in the Candida parapsilosis species complex.</title>
        <authorList>
            <person name="Mixao V."/>
            <person name="Del Olmo V."/>
            <person name="Hegedusova E."/>
            <person name="Saus E."/>
            <person name="Pryszcz L."/>
            <person name="Cillingova A."/>
            <person name="Nosek J."/>
            <person name="Gabaldon T."/>
        </authorList>
    </citation>
    <scope>NUCLEOTIDE SEQUENCE</scope>
    <source>
        <strain evidence="3">CBS 10844</strain>
    </source>
</reference>
<organism evidence="3 4">
    <name type="scientific">Candida oxycetoniae</name>
    <dbReference type="NCBI Taxonomy" id="497107"/>
    <lineage>
        <taxon>Eukaryota</taxon>
        <taxon>Fungi</taxon>
        <taxon>Dikarya</taxon>
        <taxon>Ascomycota</taxon>
        <taxon>Saccharomycotina</taxon>
        <taxon>Pichiomycetes</taxon>
        <taxon>Debaryomycetaceae</taxon>
        <taxon>Candida/Lodderomyces clade</taxon>
        <taxon>Candida</taxon>
    </lineage>
</organism>
<proteinExistence type="predicted"/>
<evidence type="ECO:0000256" key="2">
    <source>
        <dbReference type="SAM" id="Phobius"/>
    </source>
</evidence>
<evidence type="ECO:0000256" key="1">
    <source>
        <dbReference type="SAM" id="MobiDB-lite"/>
    </source>
</evidence>
<keyword evidence="2" id="KW-0472">Membrane</keyword>